<comment type="caution">
    <text evidence="2">The sequence shown here is derived from an EMBL/GenBank/DDBJ whole genome shotgun (WGS) entry which is preliminary data.</text>
</comment>
<sequence>MNKVGLYMAIMLLYGVIGYLLYFPAAQIYFSGSQLIISDIRTAFVSQFQTALLFALSGAAIFYCSGGGRRRLLSLRGAVLCVSALAFNFAWLFLVLLAKRVIIDTPPPIPGIAISIEYFGLMAPQLIATGLTCLCLFFISKKGARW</sequence>
<organism evidence="2 3">
    <name type="scientific">Affinibrenneria salicis</name>
    <dbReference type="NCBI Taxonomy" id="2590031"/>
    <lineage>
        <taxon>Bacteria</taxon>
        <taxon>Pseudomonadati</taxon>
        <taxon>Pseudomonadota</taxon>
        <taxon>Gammaproteobacteria</taxon>
        <taxon>Enterobacterales</taxon>
        <taxon>Pectobacteriaceae</taxon>
        <taxon>Affinibrenneria</taxon>
    </lineage>
</organism>
<protein>
    <submittedName>
        <fullName evidence="2">Uncharacterized protein</fullName>
    </submittedName>
</protein>
<feature type="transmembrane region" description="Helical" evidence="1">
    <location>
        <begin position="42"/>
        <end position="65"/>
    </location>
</feature>
<feature type="transmembrane region" description="Helical" evidence="1">
    <location>
        <begin position="7"/>
        <end position="30"/>
    </location>
</feature>
<feature type="transmembrane region" description="Helical" evidence="1">
    <location>
        <begin position="77"/>
        <end position="98"/>
    </location>
</feature>
<evidence type="ECO:0000313" key="2">
    <source>
        <dbReference type="EMBL" id="KAA8997028.1"/>
    </source>
</evidence>
<keyword evidence="3" id="KW-1185">Reference proteome</keyword>
<name>A0A5J5FUA1_9GAMM</name>
<dbReference type="Proteomes" id="UP000335415">
    <property type="component" value="Unassembled WGS sequence"/>
</dbReference>
<dbReference type="EMBL" id="VYKJ01000012">
    <property type="protein sequence ID" value="KAA8997028.1"/>
    <property type="molecule type" value="Genomic_DNA"/>
</dbReference>
<dbReference type="RefSeq" id="WP_150436828.1">
    <property type="nucleotide sequence ID" value="NZ_VYKJ01000012.1"/>
</dbReference>
<proteinExistence type="predicted"/>
<dbReference type="AlphaFoldDB" id="A0A5J5FUA1"/>
<keyword evidence="1" id="KW-0472">Membrane</keyword>
<evidence type="ECO:0000313" key="3">
    <source>
        <dbReference type="Proteomes" id="UP000335415"/>
    </source>
</evidence>
<keyword evidence="1" id="KW-0812">Transmembrane</keyword>
<gene>
    <name evidence="2" type="ORF">FJU30_20485</name>
</gene>
<feature type="transmembrane region" description="Helical" evidence="1">
    <location>
        <begin position="118"/>
        <end position="139"/>
    </location>
</feature>
<keyword evidence="1" id="KW-1133">Transmembrane helix</keyword>
<reference evidence="2 3" key="1">
    <citation type="submission" date="2019-09" db="EMBL/GenBank/DDBJ databases">
        <authorList>
            <person name="Li Y."/>
        </authorList>
    </citation>
    <scope>NUCLEOTIDE SEQUENCE [LARGE SCALE GENOMIC DNA]</scope>
    <source>
        <strain evidence="2 3">L3-3HA</strain>
    </source>
</reference>
<accession>A0A5J5FUA1</accession>
<evidence type="ECO:0000256" key="1">
    <source>
        <dbReference type="SAM" id="Phobius"/>
    </source>
</evidence>